<dbReference type="Proteomes" id="UP000663848">
    <property type="component" value="Unassembled WGS sequence"/>
</dbReference>
<dbReference type="SUPFAM" id="SSF49899">
    <property type="entry name" value="Concanavalin A-like lectins/glucanases"/>
    <property type="match status" value="1"/>
</dbReference>
<dbReference type="Gene3D" id="2.60.120.200">
    <property type="match status" value="1"/>
</dbReference>
<reference evidence="1" key="1">
    <citation type="submission" date="2021-02" db="EMBL/GenBank/DDBJ databases">
        <authorList>
            <person name="Nowell W R."/>
        </authorList>
    </citation>
    <scope>NUCLEOTIDE SEQUENCE</scope>
</reference>
<dbReference type="Gene3D" id="2.10.25.10">
    <property type="entry name" value="Laminin"/>
    <property type="match status" value="1"/>
</dbReference>
<feature type="non-terminal residue" evidence="1">
    <location>
        <position position="1"/>
    </location>
</feature>
<dbReference type="AlphaFoldDB" id="A0A822AEN4"/>
<evidence type="ECO:0000313" key="1">
    <source>
        <dbReference type="EMBL" id="CAF4997928.1"/>
    </source>
</evidence>
<sequence length="170" mass="19240">LNKLCYDFTCVHSGACSINENDEPSCDCVETSFIGERCDKLPKGFYFGKHHSIGTINHIVRTAHQGDYDIISFGLQTLSTSAQILRLESEPNLYSLEYEIVREQSYMKLYAGTKQPDIYSAVVQITDGVYHAIKIIRRLSTVELYVDGIRIKLEGETKLPRQLDQPMAIS</sequence>
<evidence type="ECO:0000313" key="2">
    <source>
        <dbReference type="Proteomes" id="UP000663848"/>
    </source>
</evidence>
<organism evidence="1 2">
    <name type="scientific">Rotaria socialis</name>
    <dbReference type="NCBI Taxonomy" id="392032"/>
    <lineage>
        <taxon>Eukaryota</taxon>
        <taxon>Metazoa</taxon>
        <taxon>Spiralia</taxon>
        <taxon>Gnathifera</taxon>
        <taxon>Rotifera</taxon>
        <taxon>Eurotatoria</taxon>
        <taxon>Bdelloidea</taxon>
        <taxon>Philodinida</taxon>
        <taxon>Philodinidae</taxon>
        <taxon>Rotaria</taxon>
    </lineage>
</organism>
<dbReference type="EMBL" id="CAJOBR010032136">
    <property type="protein sequence ID" value="CAF4997928.1"/>
    <property type="molecule type" value="Genomic_DNA"/>
</dbReference>
<evidence type="ECO:0008006" key="3">
    <source>
        <dbReference type="Google" id="ProtNLM"/>
    </source>
</evidence>
<dbReference type="InterPro" id="IPR013320">
    <property type="entry name" value="ConA-like_dom_sf"/>
</dbReference>
<name>A0A822AEN4_9BILA</name>
<accession>A0A822AEN4</accession>
<gene>
    <name evidence="1" type="ORF">QYT958_LOCUS37809</name>
</gene>
<comment type="caution">
    <text evidence="1">The sequence shown here is derived from an EMBL/GenBank/DDBJ whole genome shotgun (WGS) entry which is preliminary data.</text>
</comment>
<proteinExistence type="predicted"/>
<protein>
    <recommendedName>
        <fullName evidence="3">EGF-like domain-containing protein</fullName>
    </recommendedName>
</protein>
<feature type="non-terminal residue" evidence="1">
    <location>
        <position position="170"/>
    </location>
</feature>